<evidence type="ECO:0000313" key="2">
    <source>
        <dbReference type="Proteomes" id="UP000295500"/>
    </source>
</evidence>
<reference evidence="1 2" key="1">
    <citation type="submission" date="2019-03" db="EMBL/GenBank/DDBJ databases">
        <title>Genomic Encyclopedia of Type Strains, Phase IV (KMG-IV): sequencing the most valuable type-strain genomes for metagenomic binning, comparative biology and taxonomic classification.</title>
        <authorList>
            <person name="Goeker M."/>
        </authorList>
    </citation>
    <scope>NUCLEOTIDE SEQUENCE [LARGE SCALE GENOMIC DNA]</scope>
    <source>
        <strain evidence="1 2">DSM 28287</strain>
    </source>
</reference>
<dbReference type="Proteomes" id="UP000295500">
    <property type="component" value="Unassembled WGS sequence"/>
</dbReference>
<organism evidence="1 2">
    <name type="scientific">Aminicella lysinilytica</name>
    <dbReference type="NCBI Taxonomy" id="433323"/>
    <lineage>
        <taxon>Bacteria</taxon>
        <taxon>Bacillati</taxon>
        <taxon>Bacillota</taxon>
        <taxon>Clostridia</taxon>
        <taxon>Peptostreptococcales</taxon>
        <taxon>Anaerovoracaceae</taxon>
        <taxon>Aminicella</taxon>
    </lineage>
</organism>
<gene>
    <name evidence="1" type="ORF">EV211_1063</name>
</gene>
<dbReference type="Gene3D" id="2.60.40.1080">
    <property type="match status" value="1"/>
</dbReference>
<keyword evidence="2" id="KW-1185">Reference proteome</keyword>
<evidence type="ECO:0000313" key="1">
    <source>
        <dbReference type="EMBL" id="TDP58494.1"/>
    </source>
</evidence>
<dbReference type="EMBL" id="SNXO01000006">
    <property type="protein sequence ID" value="TDP58494.1"/>
    <property type="molecule type" value="Genomic_DNA"/>
</dbReference>
<comment type="caution">
    <text evidence="1">The sequence shown here is derived from an EMBL/GenBank/DDBJ whole genome shotgun (WGS) entry which is preliminary data.</text>
</comment>
<dbReference type="OrthoDB" id="2533640at2"/>
<proteinExistence type="predicted"/>
<name>A0A4R6Q7I7_9FIRM</name>
<accession>A0A4R6Q7I7</accession>
<dbReference type="RefSeq" id="WP_133527847.1">
    <property type="nucleotide sequence ID" value="NZ_SNXO01000006.1"/>
</dbReference>
<sequence>MSTLNERMFITTLEREGIDIKVNGGIVKGFFRINNSGEGKQFATLYTAIDKVNQGDLVLIDTIPLIAQKVITEESTVYQKSTLQKCNQLIEIMVKNPLDNTKATLTSFYGISDDISQSLKIDSDIITSQSSLHLQLPLTSQSKNILLNDRLYVGGNQMAWKVNDMIEQNGVIELHLTRSAIDTTYDDTTNGIADRWRYETKPSIYTTNITESTVTLNQDDTSQLTVSVLKDGVAMTETPTINWSVSDTTIASVDSTNTIKGLVVGCCEVSGSYKATDNDIAIGDTVSVTVNAKPVVADIVVTPAYNETSDYKLKQGYSAVTFTCSIDGVTSPVWNITLNNNGVASSYYESTIDNGLGTFTCKCVTRNANLIEYDISESTTGKTAKYYVKLASMVG</sequence>
<protein>
    <submittedName>
        <fullName evidence="1">Uncharacterized protein</fullName>
    </submittedName>
</protein>
<dbReference type="AlphaFoldDB" id="A0A4R6Q7I7"/>